<evidence type="ECO:0000313" key="3">
    <source>
        <dbReference type="Proteomes" id="UP000002209"/>
    </source>
</evidence>
<reference evidence="3" key="1">
    <citation type="submission" date="2006-03" db="EMBL/GenBank/DDBJ databases">
        <title>Complete genome sequence of Gemmatimonas aurantiaca T-27 that represents a novel phylum Gemmatimonadetes.</title>
        <authorList>
            <person name="Takasaki K."/>
            <person name="Ichikawa N."/>
            <person name="Miura H."/>
            <person name="Matsushita S."/>
            <person name="Watanabe Y."/>
            <person name="Oguchi A."/>
            <person name="Ankai A."/>
            <person name="Yashiro I."/>
            <person name="Takahashi M."/>
            <person name="Terui Y."/>
            <person name="Fukui S."/>
            <person name="Yokoyama H."/>
            <person name="Tanikawa S."/>
            <person name="Hanada S."/>
            <person name="Kamagata Y."/>
            <person name="Fujita N."/>
        </authorList>
    </citation>
    <scope>NUCLEOTIDE SEQUENCE [LARGE SCALE GENOMIC DNA]</scope>
    <source>
        <strain evidence="3">T-27 / DSM 14586 / JCM 11422 / NBRC 100505</strain>
    </source>
</reference>
<dbReference type="EMBL" id="AP009153">
    <property type="protein sequence ID" value="BAH40758.1"/>
    <property type="molecule type" value="Genomic_DNA"/>
</dbReference>
<dbReference type="eggNOG" id="COG3440">
    <property type="taxonomic scope" value="Bacteria"/>
</dbReference>
<dbReference type="AlphaFoldDB" id="C1AE31"/>
<dbReference type="KEGG" id="gau:GAU_3716"/>
<evidence type="ECO:0000313" key="2">
    <source>
        <dbReference type="EMBL" id="BAH40758.1"/>
    </source>
</evidence>
<feature type="domain" description="Protein NO VEIN C-terminal" evidence="1">
    <location>
        <begin position="165"/>
        <end position="262"/>
    </location>
</feature>
<dbReference type="InterPro" id="IPR024975">
    <property type="entry name" value="NOV_C"/>
</dbReference>
<evidence type="ECO:0000259" key="1">
    <source>
        <dbReference type="Pfam" id="PF13020"/>
    </source>
</evidence>
<gene>
    <name evidence="2" type="ordered locus">GAU_3716</name>
</gene>
<name>C1AE31_GEMAT</name>
<dbReference type="Pfam" id="PF13020">
    <property type="entry name" value="NOV_C"/>
    <property type="match status" value="1"/>
</dbReference>
<dbReference type="STRING" id="379066.GAU_3716"/>
<protein>
    <recommendedName>
        <fullName evidence="1">Protein NO VEIN C-terminal domain-containing protein</fullName>
    </recommendedName>
</protein>
<accession>C1AE31</accession>
<proteinExistence type="predicted"/>
<organism evidence="2 3">
    <name type="scientific">Gemmatimonas aurantiaca (strain DSM 14586 / JCM 11422 / NBRC 100505 / T-27)</name>
    <dbReference type="NCBI Taxonomy" id="379066"/>
    <lineage>
        <taxon>Bacteria</taxon>
        <taxon>Pseudomonadati</taxon>
        <taxon>Gemmatimonadota</taxon>
        <taxon>Gemmatimonadia</taxon>
        <taxon>Gemmatimonadales</taxon>
        <taxon>Gemmatimonadaceae</taxon>
        <taxon>Gemmatimonas</taxon>
    </lineage>
</organism>
<dbReference type="Proteomes" id="UP000002209">
    <property type="component" value="Chromosome"/>
</dbReference>
<dbReference type="RefSeq" id="WP_015895525.1">
    <property type="nucleotide sequence ID" value="NC_012489.1"/>
</dbReference>
<keyword evidence="3" id="KW-1185">Reference proteome</keyword>
<dbReference type="HOGENOM" id="CLU_061574_0_0_0"/>
<sequence length="283" mass="31872">MAEDWSQAEVAAIVADYFAMLGHELRGEPFSKREHNRRLQELLNGRSAGAIEFKHQNISAVLIEEGFPYIDGYKPRANYQDRLRTEVILRLSMDAPVVAAAETAVMAVASVTTPWRDLEDILVPPPVREPRAGRTYERAVPVPAPRLGINYLEREARNASLGEAGERFVLEIEHRRLWEAGAKHLAERIEHVAKTKGDGLGYDIASFDPDGSERLIEVKTTTFGAMTPFFATAREVAVSNDQPHQYRLYRLFKFRTEPKVFVLPGSLRQSCVLDPVQFRATLA</sequence>